<evidence type="ECO:0000256" key="1">
    <source>
        <dbReference type="ARBA" id="ARBA00004613"/>
    </source>
</evidence>
<dbReference type="Gene3D" id="2.60.40.10">
    <property type="entry name" value="Immunoglobulins"/>
    <property type="match status" value="8"/>
</dbReference>
<proteinExistence type="predicted"/>
<dbReference type="GO" id="GO:0005509">
    <property type="term" value="F:calcium ion binding"/>
    <property type="evidence" value="ECO:0007669"/>
    <property type="project" value="InterPro"/>
</dbReference>
<dbReference type="PROSITE" id="PS00330">
    <property type="entry name" value="HEMOLYSIN_CALCIUM"/>
    <property type="match status" value="1"/>
</dbReference>
<dbReference type="InterPro" id="IPR018511">
    <property type="entry name" value="Hemolysin-typ_Ca-bd_CS"/>
</dbReference>
<dbReference type="GO" id="GO:0008237">
    <property type="term" value="F:metallopeptidase activity"/>
    <property type="evidence" value="ECO:0007669"/>
    <property type="project" value="InterPro"/>
</dbReference>
<gene>
    <name evidence="4" type="ORF">F544_22240</name>
</gene>
<keyword evidence="3" id="KW-0106">Calcium</keyword>
<dbReference type="SUPFAM" id="SSF51120">
    <property type="entry name" value="beta-Roll"/>
    <property type="match status" value="2"/>
</dbReference>
<dbReference type="PANTHER" id="PTHR38340">
    <property type="entry name" value="S-LAYER PROTEIN"/>
    <property type="match status" value="1"/>
</dbReference>
<dbReference type="InterPro" id="IPR024079">
    <property type="entry name" value="MetalloPept_cat_dom_sf"/>
</dbReference>
<dbReference type="Proteomes" id="UP000019086">
    <property type="component" value="Chromosome"/>
</dbReference>
<dbReference type="PRINTS" id="PR00313">
    <property type="entry name" value="CABNDNGRPT"/>
</dbReference>
<dbReference type="Gene3D" id="3.40.390.10">
    <property type="entry name" value="Collagenase (Catalytic Domain)"/>
    <property type="match status" value="1"/>
</dbReference>
<evidence type="ECO:0008006" key="6">
    <source>
        <dbReference type="Google" id="ProtNLM"/>
    </source>
</evidence>
<evidence type="ECO:0000256" key="2">
    <source>
        <dbReference type="ARBA" id="ARBA00022525"/>
    </source>
</evidence>
<protein>
    <recommendedName>
        <fullName evidence="6">Ig-like domain-containing protein</fullName>
    </recommendedName>
</protein>
<dbReference type="InterPro" id="IPR013783">
    <property type="entry name" value="Ig-like_fold"/>
</dbReference>
<dbReference type="InterPro" id="IPR049826">
    <property type="entry name" value="Ig-like_ice"/>
</dbReference>
<evidence type="ECO:0000313" key="4">
    <source>
        <dbReference type="EMBL" id="AHG87452.1"/>
    </source>
</evidence>
<reference evidence="4 5" key="1">
    <citation type="submission" date="2013-12" db="EMBL/GenBank/DDBJ databases">
        <title>Annotation of the Bibersteinia trehalosi USDA-ARS-USMARC-190 complete genome.</title>
        <authorList>
            <person name="Harhay G.P."/>
            <person name="McVey S."/>
            <person name="Clawson M.L."/>
            <person name="Bono J."/>
            <person name="Heaton M.P."/>
            <person name="Chitko-Mckown C.G."/>
            <person name="Harhay D.M."/>
            <person name="Smith T.P.L."/>
        </authorList>
    </citation>
    <scope>NUCLEOTIDE SEQUENCE [LARGE SCALE GENOMIC DNA]</scope>
    <source>
        <strain evidence="4 5">USDA-ARS-USMARC-190</strain>
    </source>
</reference>
<sequence>MVGSKGSVLLSGNISLPAEVEAKSVMVNIHGQYKEAQITEDGLSWRLLVSGNELTKQQGEQTVLVKLTAQENGVSVNATDQTTYLVDTEIEQPVITFNTITDDDIINLSESQQVIKISGNVTNARVGDKVQITIGEAILDVDVKANGEFEFSVEGKTLINHRSVSAKITTRDEAGNSASAMAVKSYQVDIDPPKPLLQLDKVTGDNFLGMDDLSGKPITLTGNIDGLDVDDTKHVVLALCGCSTCAGSRKTLQVDVQEDGSFSTDVDVMELINYNTVVATLSSSDKAGNVAEDVSTSQPFTKIEIPGIPGLSPADPIIKLNPITGDNFINQNESTQTVKITGRLENVVTSMLVAQKSIKLQFIKDSKVVEEKDVPFDVNQRSTLVEKPPIPSFTYEINGSELAKYDTINAIFTNRDRKTYNDSQSYTYSAGSPSWVDIHLTDIAADNVLDNTETQQATTLVKGTYSATPSPTAAEGVTVYVDLVLNINGVRYIHRVDGASGNFEIEVATKDLITSDSKKIDLEARLFDTAGSSGGTRRHTLSYQVQDNEINQPEIIIDEIGTINADYVTKNPTTRIYGSFKTDDDVLNTNQQITLNLNGIEKTAVIQGNRWFVDVDTSELVAANGKVSAKIAVSDLSGNKAENSTEQSYLVKVISPKVQITLDKVSDDNLLTVTELNSDVVIQGKVTGEYNPTDKVKLAIGTETFEVAIQNGTFSQAVNPEILRYNSSVSAKIETQDKAGNSANAVATQDYQVQALDIQINFAKVTADNLINVTERLAEEIEISGTLTGNDVALAQTVLLHINGTQYSVGVSNDFSFSVKVSGETLLNNPNYRIHAQVLDSKLQVQATNSHQYEVQERAAADIHITNVGIDSIINVNEAFGGVRIKGKLNFNGSLYQQGYNTDALKALVVTIGDKKYYAGFNRDDFSFHFDVSREEFEGLVGKSVSYEIWDHKSQNLHYLSGSDTNKTVNTLNVRNATDKQIIASEFAKISVEFDESTIVGNTVIPVKQQMVVSGLVSGTAQAGDTVEIKVDEKTYQGTVAENLRFNIRIDNADLAEVNTKLTATLISKDLSGKEIRVDDVAEIAWTNNVNAEFVSPHEALVIDPRERSIMQHSNSDYKYPYFLHVTKQGGGGPTFTGFLNKMPFGGYNPNNADPLAPAEIKYYFATNADYDTGWRHPHLSNREAYVEYTNELKALIRQAYETFNATANVKFVETSVRSEADTIVARANFGMIDADAPADSELRGSIGIGKPGSYIFFNSGTNGLGTGAKYYDTYAAFHEIYHSLGAGHSDGGFTDLFMDGSNSYAAGEDNSSEFTIMSYFMHDYHGNHEHVTGFSIYDLAFMHYRFGVNQNYRSGNDVYGFNHYASQIKDGTTYIWDGGGVDTFDASNENEGVLVNLTPGSWNYYRSQLSDAFVIKEKQVISASDYASYFSEQNLDGVTVTGVLDKDFSHTVYTKGQSFIGYGTQIENVHGSKFADILIGNNADNNMSGGLGNDKIYGGLGNDYIDGGEGADEMEGGLGDDRYVVDNVGDKVIEKADEGTDTVYSSISYSLPENVENLYLIGSDNLNATGNELANTLVGNDGNNILDGGEGNDILDGGRGSDTLTGGAGADIFRFSAILDGSVDTIIDFTVSEDKIQLDKTIFTALTDAASVQAYIQYDSATGKLSYDPDSTGIADAIHFATLTAGLDASAIQYEII</sequence>
<evidence type="ECO:0000313" key="5">
    <source>
        <dbReference type="Proteomes" id="UP000019086"/>
    </source>
</evidence>
<dbReference type="HOGENOM" id="CLU_240953_0_0_6"/>
<accession>W0RAH0</accession>
<dbReference type="EMBL" id="CP006956">
    <property type="protein sequence ID" value="AHG87452.1"/>
    <property type="molecule type" value="Genomic_DNA"/>
</dbReference>
<dbReference type="InterPro" id="IPR001343">
    <property type="entry name" value="Hemolysn_Ca-bd"/>
</dbReference>
<dbReference type="PANTHER" id="PTHR38340:SF1">
    <property type="entry name" value="S-LAYER PROTEIN"/>
    <property type="match status" value="1"/>
</dbReference>
<dbReference type="NCBIfam" id="NF012196">
    <property type="entry name" value="Ig_like_ice"/>
    <property type="match status" value="3"/>
</dbReference>
<dbReference type="KEGG" id="btra:F544_22240"/>
<dbReference type="PATRIC" id="fig|1263832.3.peg.2211"/>
<dbReference type="NCBIfam" id="NF033510">
    <property type="entry name" value="Ca_tandemer"/>
    <property type="match status" value="4"/>
</dbReference>
<evidence type="ECO:0000256" key="3">
    <source>
        <dbReference type="ARBA" id="ARBA00022837"/>
    </source>
</evidence>
<dbReference type="Gene3D" id="2.150.10.10">
    <property type="entry name" value="Serralysin-like metalloprotease, C-terminal"/>
    <property type="match status" value="2"/>
</dbReference>
<organism evidence="4 5">
    <name type="scientific">Bibersteinia trehalosi USDA-ARS-USMARC-190</name>
    <dbReference type="NCBI Taxonomy" id="1263832"/>
    <lineage>
        <taxon>Bacteria</taxon>
        <taxon>Pseudomonadati</taxon>
        <taxon>Pseudomonadota</taxon>
        <taxon>Gammaproteobacteria</taxon>
        <taxon>Pasteurellales</taxon>
        <taxon>Pasteurellaceae</taxon>
        <taxon>Bibersteinia</taxon>
    </lineage>
</organism>
<dbReference type="GO" id="GO:0005576">
    <property type="term" value="C:extracellular region"/>
    <property type="evidence" value="ECO:0007669"/>
    <property type="project" value="UniProtKB-SubCell"/>
</dbReference>
<dbReference type="SUPFAM" id="SSF55486">
    <property type="entry name" value="Metalloproteases ('zincins'), catalytic domain"/>
    <property type="match status" value="1"/>
</dbReference>
<name>W0RAH0_BIBTR</name>
<dbReference type="Pfam" id="PF00353">
    <property type="entry name" value="HemolysinCabind"/>
    <property type="match status" value="2"/>
</dbReference>
<keyword evidence="2" id="KW-0964">Secreted</keyword>
<dbReference type="InterPro" id="IPR050557">
    <property type="entry name" value="RTX_toxin/Mannuronan_C5-epim"/>
</dbReference>
<comment type="subcellular location">
    <subcellularLocation>
        <location evidence="1">Secreted</location>
    </subcellularLocation>
</comment>
<dbReference type="InterPro" id="IPR011049">
    <property type="entry name" value="Serralysin-like_metalloprot_C"/>
</dbReference>